<accession>A0A6L9S2Z3</accession>
<dbReference type="AlphaFoldDB" id="A0A6L9S2Z3"/>
<dbReference type="Proteomes" id="UP000475214">
    <property type="component" value="Unassembled WGS sequence"/>
</dbReference>
<evidence type="ECO:0000256" key="5">
    <source>
        <dbReference type="ARBA" id="ARBA00023251"/>
    </source>
</evidence>
<dbReference type="PANTHER" id="PTHR43229">
    <property type="entry name" value="NODULATION PROTEIN J"/>
    <property type="match status" value="1"/>
</dbReference>
<name>A0A6L9S2Z3_9ACTN</name>
<proteinExistence type="inferred from homology"/>
<evidence type="ECO:0000256" key="1">
    <source>
        <dbReference type="ARBA" id="ARBA00004141"/>
    </source>
</evidence>
<comment type="subcellular location">
    <subcellularLocation>
        <location evidence="6">Cell membrane</location>
        <topology evidence="6">Multi-pass membrane protein</topology>
    </subcellularLocation>
    <subcellularLocation>
        <location evidence="1">Membrane</location>
        <topology evidence="1">Multi-pass membrane protein</topology>
    </subcellularLocation>
</comment>
<feature type="domain" description="ABC transmembrane type-2" evidence="7">
    <location>
        <begin position="23"/>
        <end position="251"/>
    </location>
</feature>
<keyword evidence="6" id="KW-1003">Cell membrane</keyword>
<organism evidence="8 9">
    <name type="scientific">Phytoactinopolyspora halotolerans</name>
    <dbReference type="NCBI Taxonomy" id="1981512"/>
    <lineage>
        <taxon>Bacteria</taxon>
        <taxon>Bacillati</taxon>
        <taxon>Actinomycetota</taxon>
        <taxon>Actinomycetes</taxon>
        <taxon>Jiangellales</taxon>
        <taxon>Jiangellaceae</taxon>
        <taxon>Phytoactinopolyspora</taxon>
    </lineage>
</organism>
<feature type="transmembrane region" description="Helical" evidence="6">
    <location>
        <begin position="102"/>
        <end position="125"/>
    </location>
</feature>
<feature type="transmembrane region" description="Helical" evidence="6">
    <location>
        <begin position="167"/>
        <end position="188"/>
    </location>
</feature>
<keyword evidence="2 6" id="KW-0812">Transmembrane</keyword>
<protein>
    <recommendedName>
        <fullName evidence="6">Transport permease protein</fullName>
    </recommendedName>
</protein>
<dbReference type="PANTHER" id="PTHR43229:SF2">
    <property type="entry name" value="NODULATION PROTEIN J"/>
    <property type="match status" value="1"/>
</dbReference>
<keyword evidence="3 6" id="KW-1133">Transmembrane helix</keyword>
<evidence type="ECO:0000256" key="4">
    <source>
        <dbReference type="ARBA" id="ARBA00023136"/>
    </source>
</evidence>
<dbReference type="InterPro" id="IPR051784">
    <property type="entry name" value="Nod_factor_ABC_transporter"/>
</dbReference>
<dbReference type="RefSeq" id="WP_163731508.1">
    <property type="nucleotide sequence ID" value="NZ_JAAGOA010000001.1"/>
</dbReference>
<feature type="transmembrane region" description="Helical" evidence="6">
    <location>
        <begin position="226"/>
        <end position="244"/>
    </location>
</feature>
<dbReference type="PIRSF" id="PIRSF006648">
    <property type="entry name" value="DrrB"/>
    <property type="match status" value="1"/>
</dbReference>
<gene>
    <name evidence="8" type="ORF">G1H10_01285</name>
</gene>
<keyword evidence="5" id="KW-0046">Antibiotic resistance</keyword>
<evidence type="ECO:0000256" key="2">
    <source>
        <dbReference type="ARBA" id="ARBA00022692"/>
    </source>
</evidence>
<evidence type="ECO:0000259" key="7">
    <source>
        <dbReference type="PROSITE" id="PS51012"/>
    </source>
</evidence>
<keyword evidence="9" id="KW-1185">Reference proteome</keyword>
<dbReference type="GO" id="GO:0046677">
    <property type="term" value="P:response to antibiotic"/>
    <property type="evidence" value="ECO:0007669"/>
    <property type="project" value="UniProtKB-KW"/>
</dbReference>
<dbReference type="InterPro" id="IPR000412">
    <property type="entry name" value="ABC_2_transport"/>
</dbReference>
<evidence type="ECO:0000256" key="6">
    <source>
        <dbReference type="RuleBase" id="RU361157"/>
    </source>
</evidence>
<evidence type="ECO:0000256" key="3">
    <source>
        <dbReference type="ARBA" id="ARBA00022989"/>
    </source>
</evidence>
<dbReference type="InterPro" id="IPR013525">
    <property type="entry name" value="ABC2_TM"/>
</dbReference>
<dbReference type="Pfam" id="PF01061">
    <property type="entry name" value="ABC2_membrane"/>
    <property type="match status" value="1"/>
</dbReference>
<sequence length="253" mass="26886">MTLLNSTSSVLDRELRAKLRTPWPYIEALADPLLLLILFAPLVAGLGDVPGLPSTDTVQWFVPGMLVLMTFTTSAFIGSGLQEERQAGSFERMLVTPVNRAALLLGRVLRVVTIVAVQAVVVIAATVPFGLKLHPDGILVAIVQLAVLAAALGIASLVTGLVLKNAYAFWGVIAIFYTPIIVTSGALLPMDLAPDWLFAISRINPLAHVVEAQRHLFIGDLADPSIVLGFVVALAVAAIGLAIGTRAMNRIRL</sequence>
<feature type="transmembrane region" description="Helical" evidence="6">
    <location>
        <begin position="137"/>
        <end position="160"/>
    </location>
</feature>
<keyword evidence="6" id="KW-0813">Transport</keyword>
<comment type="similarity">
    <text evidence="6">Belongs to the ABC-2 integral membrane protein family.</text>
</comment>
<evidence type="ECO:0000313" key="9">
    <source>
        <dbReference type="Proteomes" id="UP000475214"/>
    </source>
</evidence>
<evidence type="ECO:0000313" key="8">
    <source>
        <dbReference type="EMBL" id="NED98797.1"/>
    </source>
</evidence>
<dbReference type="PROSITE" id="PS51012">
    <property type="entry name" value="ABC_TM2"/>
    <property type="match status" value="1"/>
</dbReference>
<feature type="transmembrane region" description="Helical" evidence="6">
    <location>
        <begin position="58"/>
        <end position="81"/>
    </location>
</feature>
<feature type="transmembrane region" description="Helical" evidence="6">
    <location>
        <begin position="25"/>
        <end position="46"/>
    </location>
</feature>
<dbReference type="EMBL" id="JAAGOA010000001">
    <property type="protein sequence ID" value="NED98797.1"/>
    <property type="molecule type" value="Genomic_DNA"/>
</dbReference>
<reference evidence="8 9" key="1">
    <citation type="submission" date="2020-02" db="EMBL/GenBank/DDBJ databases">
        <authorList>
            <person name="Li X.-J."/>
            <person name="Han X.-M."/>
        </authorList>
    </citation>
    <scope>NUCLEOTIDE SEQUENCE [LARGE SCALE GENOMIC DNA]</scope>
    <source>
        <strain evidence="8 9">CCTCC AB 2017055</strain>
    </source>
</reference>
<dbReference type="InterPro" id="IPR047817">
    <property type="entry name" value="ABC2_TM_bact-type"/>
</dbReference>
<dbReference type="GO" id="GO:0043190">
    <property type="term" value="C:ATP-binding cassette (ABC) transporter complex"/>
    <property type="evidence" value="ECO:0007669"/>
    <property type="project" value="InterPro"/>
</dbReference>
<comment type="caution">
    <text evidence="8">The sequence shown here is derived from an EMBL/GenBank/DDBJ whole genome shotgun (WGS) entry which is preliminary data.</text>
</comment>
<dbReference type="GO" id="GO:0140359">
    <property type="term" value="F:ABC-type transporter activity"/>
    <property type="evidence" value="ECO:0007669"/>
    <property type="project" value="InterPro"/>
</dbReference>
<keyword evidence="4 6" id="KW-0472">Membrane</keyword>